<accession>A0A2T2WW67</accession>
<keyword evidence="1" id="KW-0472">Membrane</keyword>
<organism evidence="2 3">
    <name type="scientific">Sulfobacillus thermosulfidooxidans</name>
    <dbReference type="NCBI Taxonomy" id="28034"/>
    <lineage>
        <taxon>Bacteria</taxon>
        <taxon>Bacillati</taxon>
        <taxon>Bacillota</taxon>
        <taxon>Clostridia</taxon>
        <taxon>Eubacteriales</taxon>
        <taxon>Clostridiales Family XVII. Incertae Sedis</taxon>
        <taxon>Sulfobacillus</taxon>
    </lineage>
</organism>
<reference evidence="2 3" key="1">
    <citation type="journal article" date="2014" name="BMC Genomics">
        <title>Comparison of environmental and isolate Sulfobacillus genomes reveals diverse carbon, sulfur, nitrogen, and hydrogen metabolisms.</title>
        <authorList>
            <person name="Justice N.B."/>
            <person name="Norman A."/>
            <person name="Brown C.T."/>
            <person name="Singh A."/>
            <person name="Thomas B.C."/>
            <person name="Banfield J.F."/>
        </authorList>
    </citation>
    <scope>NUCLEOTIDE SEQUENCE [LARGE SCALE GENOMIC DNA]</scope>
    <source>
        <strain evidence="2">AMDSBA5</strain>
    </source>
</reference>
<sequence length="114" mass="13597">MSFHRFQRFDQWPWVFGLHELVILLCTILPFPRPSSTLLSYTEKYYYHALFWFQYDALFYIHIAHHGYGQKISAFYPLLPLVIAMVSSRWLALLLLQGIFAIDLNYLRANNLSH</sequence>
<feature type="transmembrane region" description="Helical" evidence="1">
    <location>
        <begin position="75"/>
        <end position="102"/>
    </location>
</feature>
<dbReference type="Proteomes" id="UP000242705">
    <property type="component" value="Unassembled WGS sequence"/>
</dbReference>
<proteinExistence type="predicted"/>
<name>A0A2T2WW67_SULTH</name>
<dbReference type="EMBL" id="PXYX01000022">
    <property type="protein sequence ID" value="PSR26489.1"/>
    <property type="molecule type" value="Genomic_DNA"/>
</dbReference>
<keyword evidence="1" id="KW-0812">Transmembrane</keyword>
<feature type="transmembrane region" description="Helical" evidence="1">
    <location>
        <begin position="45"/>
        <end position="63"/>
    </location>
</feature>
<keyword evidence="1" id="KW-1133">Transmembrane helix</keyword>
<gene>
    <name evidence="2" type="ORF">C7B47_10665</name>
</gene>
<comment type="caution">
    <text evidence="2">The sequence shown here is derived from an EMBL/GenBank/DDBJ whole genome shotgun (WGS) entry which is preliminary data.</text>
</comment>
<evidence type="ECO:0000256" key="1">
    <source>
        <dbReference type="SAM" id="Phobius"/>
    </source>
</evidence>
<evidence type="ECO:0000313" key="2">
    <source>
        <dbReference type="EMBL" id="PSR26489.1"/>
    </source>
</evidence>
<evidence type="ECO:0000313" key="3">
    <source>
        <dbReference type="Proteomes" id="UP000242705"/>
    </source>
</evidence>
<dbReference type="AlphaFoldDB" id="A0A2T2WW67"/>
<feature type="transmembrane region" description="Helical" evidence="1">
    <location>
        <begin position="12"/>
        <end position="33"/>
    </location>
</feature>
<protein>
    <submittedName>
        <fullName evidence="2">Uncharacterized protein</fullName>
    </submittedName>
</protein>